<dbReference type="NCBIfam" id="NF033788">
    <property type="entry name" value="HTH_metalloreg"/>
    <property type="match status" value="1"/>
</dbReference>
<dbReference type="InterPro" id="IPR001845">
    <property type="entry name" value="HTH_ArsR_DNA-bd_dom"/>
</dbReference>
<dbReference type="Pfam" id="PF01022">
    <property type="entry name" value="HTH_5"/>
    <property type="match status" value="1"/>
</dbReference>
<dbReference type="PANTHER" id="PTHR43132:SF8">
    <property type="entry name" value="HTH-TYPE TRANSCRIPTIONAL REGULATOR KMTR"/>
    <property type="match status" value="1"/>
</dbReference>
<protein>
    <submittedName>
        <fullName evidence="5">DNA-binding transcriptional regulator, ArsR family</fullName>
    </submittedName>
</protein>
<dbReference type="CDD" id="cd00090">
    <property type="entry name" value="HTH_ARSR"/>
    <property type="match status" value="1"/>
</dbReference>
<accession>A0A1G4YY56</accession>
<dbReference type="InterPro" id="IPR036388">
    <property type="entry name" value="WH-like_DNA-bd_sf"/>
</dbReference>
<dbReference type="InterPro" id="IPR011991">
    <property type="entry name" value="ArsR-like_HTH"/>
</dbReference>
<dbReference type="InterPro" id="IPR051011">
    <property type="entry name" value="Metal_resp_trans_reg"/>
</dbReference>
<dbReference type="SMART" id="SM00418">
    <property type="entry name" value="HTH_ARSR"/>
    <property type="match status" value="1"/>
</dbReference>
<feature type="domain" description="HTH arsR-type" evidence="4">
    <location>
        <begin position="11"/>
        <end position="105"/>
    </location>
</feature>
<organism evidence="5 6">
    <name type="scientific">Klenkia marina</name>
    <dbReference type="NCBI Taxonomy" id="1960309"/>
    <lineage>
        <taxon>Bacteria</taxon>
        <taxon>Bacillati</taxon>
        <taxon>Actinomycetota</taxon>
        <taxon>Actinomycetes</taxon>
        <taxon>Geodermatophilales</taxon>
        <taxon>Geodermatophilaceae</taxon>
        <taxon>Klenkia</taxon>
    </lineage>
</organism>
<dbReference type="Proteomes" id="UP000198981">
    <property type="component" value="Unassembled WGS sequence"/>
</dbReference>
<dbReference type="OrthoDB" id="9810923at2"/>
<evidence type="ECO:0000256" key="1">
    <source>
        <dbReference type="ARBA" id="ARBA00023015"/>
    </source>
</evidence>
<proteinExistence type="predicted"/>
<dbReference type="AlphaFoldDB" id="A0A1G4YY56"/>
<evidence type="ECO:0000259" key="4">
    <source>
        <dbReference type="PROSITE" id="PS50987"/>
    </source>
</evidence>
<evidence type="ECO:0000256" key="3">
    <source>
        <dbReference type="ARBA" id="ARBA00023163"/>
    </source>
</evidence>
<keyword evidence="3" id="KW-0804">Transcription</keyword>
<dbReference type="GO" id="GO:0003700">
    <property type="term" value="F:DNA-binding transcription factor activity"/>
    <property type="evidence" value="ECO:0007669"/>
    <property type="project" value="InterPro"/>
</dbReference>
<sequence>MHQGIDDFAMPDPAQVREATDLLRMLSDPTRFSVLWALAQGESNVACLAELAGTSATAVSQHLSKLRLAGLVQGRREGTFVYYTVAEGPLGALLVQALRAVGADPAVAHHR</sequence>
<gene>
    <name evidence="5" type="ORF">SAMN03159343_3759</name>
</gene>
<dbReference type="SUPFAM" id="SSF46785">
    <property type="entry name" value="Winged helix' DNA-binding domain"/>
    <property type="match status" value="1"/>
</dbReference>
<evidence type="ECO:0000313" key="5">
    <source>
        <dbReference type="EMBL" id="SCX58392.1"/>
    </source>
</evidence>
<name>A0A1G4YY56_9ACTN</name>
<dbReference type="EMBL" id="FMUH01000007">
    <property type="protein sequence ID" value="SCX58392.1"/>
    <property type="molecule type" value="Genomic_DNA"/>
</dbReference>
<dbReference type="Gene3D" id="1.10.10.10">
    <property type="entry name" value="Winged helix-like DNA-binding domain superfamily/Winged helix DNA-binding domain"/>
    <property type="match status" value="1"/>
</dbReference>
<dbReference type="PRINTS" id="PR00778">
    <property type="entry name" value="HTHARSR"/>
</dbReference>
<keyword evidence="2 5" id="KW-0238">DNA-binding</keyword>
<evidence type="ECO:0000313" key="6">
    <source>
        <dbReference type="Proteomes" id="UP000198981"/>
    </source>
</evidence>
<dbReference type="STRING" id="1960309.SAMN03159343_3759"/>
<dbReference type="PROSITE" id="PS50987">
    <property type="entry name" value="HTH_ARSR_2"/>
    <property type="match status" value="1"/>
</dbReference>
<evidence type="ECO:0000256" key="2">
    <source>
        <dbReference type="ARBA" id="ARBA00023125"/>
    </source>
</evidence>
<dbReference type="GO" id="GO:0003677">
    <property type="term" value="F:DNA binding"/>
    <property type="evidence" value="ECO:0007669"/>
    <property type="project" value="UniProtKB-KW"/>
</dbReference>
<reference evidence="6" key="1">
    <citation type="submission" date="2016-10" db="EMBL/GenBank/DDBJ databases">
        <authorList>
            <person name="Varghese N."/>
            <person name="Submissions S."/>
        </authorList>
    </citation>
    <scope>NUCLEOTIDE SEQUENCE [LARGE SCALE GENOMIC DNA]</scope>
    <source>
        <strain evidence="6">DSM 45722</strain>
    </source>
</reference>
<dbReference type="RefSeq" id="WP_092807208.1">
    <property type="nucleotide sequence ID" value="NZ_FMUH01000007.1"/>
</dbReference>
<keyword evidence="1" id="KW-0805">Transcription regulation</keyword>
<dbReference type="PANTHER" id="PTHR43132">
    <property type="entry name" value="ARSENICAL RESISTANCE OPERON REPRESSOR ARSR-RELATED"/>
    <property type="match status" value="1"/>
</dbReference>
<keyword evidence="6" id="KW-1185">Reference proteome</keyword>
<dbReference type="InterPro" id="IPR036390">
    <property type="entry name" value="WH_DNA-bd_sf"/>
</dbReference>